<dbReference type="EMBL" id="BPVZ01000127">
    <property type="protein sequence ID" value="GKV38288.1"/>
    <property type="molecule type" value="Genomic_DNA"/>
</dbReference>
<evidence type="ECO:0000313" key="2">
    <source>
        <dbReference type="Proteomes" id="UP001054252"/>
    </source>
</evidence>
<name>A0AAV5LLI2_9ROSI</name>
<organism evidence="1 2">
    <name type="scientific">Rubroshorea leprosula</name>
    <dbReference type="NCBI Taxonomy" id="152421"/>
    <lineage>
        <taxon>Eukaryota</taxon>
        <taxon>Viridiplantae</taxon>
        <taxon>Streptophyta</taxon>
        <taxon>Embryophyta</taxon>
        <taxon>Tracheophyta</taxon>
        <taxon>Spermatophyta</taxon>
        <taxon>Magnoliopsida</taxon>
        <taxon>eudicotyledons</taxon>
        <taxon>Gunneridae</taxon>
        <taxon>Pentapetalae</taxon>
        <taxon>rosids</taxon>
        <taxon>malvids</taxon>
        <taxon>Malvales</taxon>
        <taxon>Dipterocarpaceae</taxon>
        <taxon>Rubroshorea</taxon>
    </lineage>
</organism>
<proteinExistence type="predicted"/>
<keyword evidence="2" id="KW-1185">Reference proteome</keyword>
<sequence length="95" mass="10965">MLPSAASIQLAKSYNPKDSGRLQSYHKGRFCDYYELMDTSWLARGMESRILFIKARDCAPQQRQHWKVSMRCPCHTKGAEGHRVDGTEEMLPRFG</sequence>
<dbReference type="Proteomes" id="UP001054252">
    <property type="component" value="Unassembled WGS sequence"/>
</dbReference>
<dbReference type="AlphaFoldDB" id="A0AAV5LLI2"/>
<evidence type="ECO:0000313" key="1">
    <source>
        <dbReference type="EMBL" id="GKV38288.1"/>
    </source>
</evidence>
<protein>
    <submittedName>
        <fullName evidence="1">Uncharacterized protein</fullName>
    </submittedName>
</protein>
<accession>A0AAV5LLI2</accession>
<gene>
    <name evidence="1" type="ORF">SLEP1_g46213</name>
</gene>
<comment type="caution">
    <text evidence="1">The sequence shown here is derived from an EMBL/GenBank/DDBJ whole genome shotgun (WGS) entry which is preliminary data.</text>
</comment>
<reference evidence="1 2" key="1">
    <citation type="journal article" date="2021" name="Commun. Biol.">
        <title>The genome of Shorea leprosula (Dipterocarpaceae) highlights the ecological relevance of drought in aseasonal tropical rainforests.</title>
        <authorList>
            <person name="Ng K.K.S."/>
            <person name="Kobayashi M.J."/>
            <person name="Fawcett J.A."/>
            <person name="Hatakeyama M."/>
            <person name="Paape T."/>
            <person name="Ng C.H."/>
            <person name="Ang C.C."/>
            <person name="Tnah L.H."/>
            <person name="Lee C.T."/>
            <person name="Nishiyama T."/>
            <person name="Sese J."/>
            <person name="O'Brien M.J."/>
            <person name="Copetti D."/>
            <person name="Mohd Noor M.I."/>
            <person name="Ong R.C."/>
            <person name="Putra M."/>
            <person name="Sireger I.Z."/>
            <person name="Indrioko S."/>
            <person name="Kosugi Y."/>
            <person name="Izuno A."/>
            <person name="Isagi Y."/>
            <person name="Lee S.L."/>
            <person name="Shimizu K.K."/>
        </authorList>
    </citation>
    <scope>NUCLEOTIDE SEQUENCE [LARGE SCALE GENOMIC DNA]</scope>
    <source>
        <strain evidence="1">214</strain>
    </source>
</reference>